<comment type="caution">
    <text evidence="3">The sequence shown here is derived from an EMBL/GenBank/DDBJ whole genome shotgun (WGS) entry which is preliminary data.</text>
</comment>
<keyword evidence="4" id="KW-1185">Reference proteome</keyword>
<dbReference type="EMBL" id="JAWRVI010000018">
    <property type="protein sequence ID" value="KAK4089799.1"/>
    <property type="molecule type" value="Genomic_DNA"/>
</dbReference>
<feature type="chain" id="PRO_5046852260" description="Secreted protein" evidence="2">
    <location>
        <begin position="28"/>
        <end position="318"/>
    </location>
</feature>
<feature type="region of interest" description="Disordered" evidence="1">
    <location>
        <begin position="226"/>
        <end position="253"/>
    </location>
</feature>
<reference evidence="3 4" key="1">
    <citation type="journal article" date="2024" name="Microbiol. Resour. Announc.">
        <title>Genome annotations for the ascomycete fungi Trichoderma harzianum, Trichoderma aggressivum, and Purpureocillium lilacinum.</title>
        <authorList>
            <person name="Beijen E.P.W."/>
            <person name="Ohm R.A."/>
        </authorList>
    </citation>
    <scope>NUCLEOTIDE SEQUENCE [LARGE SCALE GENOMIC DNA]</scope>
    <source>
        <strain evidence="3 4">CBS 150709</strain>
    </source>
</reference>
<evidence type="ECO:0000313" key="4">
    <source>
        <dbReference type="Proteomes" id="UP001287286"/>
    </source>
</evidence>
<evidence type="ECO:0000313" key="3">
    <source>
        <dbReference type="EMBL" id="KAK4089799.1"/>
    </source>
</evidence>
<name>A0ABR0C0F0_PURLI</name>
<gene>
    <name evidence="3" type="ORF">Purlil1_5902</name>
</gene>
<organism evidence="3 4">
    <name type="scientific">Purpureocillium lilacinum</name>
    <name type="common">Paecilomyces lilacinus</name>
    <dbReference type="NCBI Taxonomy" id="33203"/>
    <lineage>
        <taxon>Eukaryota</taxon>
        <taxon>Fungi</taxon>
        <taxon>Dikarya</taxon>
        <taxon>Ascomycota</taxon>
        <taxon>Pezizomycotina</taxon>
        <taxon>Sordariomycetes</taxon>
        <taxon>Hypocreomycetidae</taxon>
        <taxon>Hypocreales</taxon>
        <taxon>Ophiocordycipitaceae</taxon>
        <taxon>Purpureocillium</taxon>
    </lineage>
</organism>
<evidence type="ECO:0008006" key="5">
    <source>
        <dbReference type="Google" id="ProtNLM"/>
    </source>
</evidence>
<evidence type="ECO:0000256" key="2">
    <source>
        <dbReference type="SAM" id="SignalP"/>
    </source>
</evidence>
<dbReference type="Proteomes" id="UP001287286">
    <property type="component" value="Unassembled WGS sequence"/>
</dbReference>
<protein>
    <recommendedName>
        <fullName evidence="5">Secreted protein</fullName>
    </recommendedName>
</protein>
<evidence type="ECO:0000256" key="1">
    <source>
        <dbReference type="SAM" id="MobiDB-lite"/>
    </source>
</evidence>
<accession>A0ABR0C0F0</accession>
<sequence length="318" mass="34455">MWRSGPRSTRRLAWAVLFLAARPPARPRAAVEHTRDFIVQRRGRRDAGARFGAHTDRPWPARAPPTGALVTASSCACAILGSLSPAETRSPSAFQWLGRRLINRRTAGRRRCRRPRHVQGVAGPAGEMMMTTSNLGASISHRALRQGGHPANPAANRQWPTSPCLQERTLDLINKDRITSAAGCLPQVCPSTSTVSSRARTSPAPLGRVCSSPCLFSGQHHQALRSPVRPWIDDDLEPTRHASPPPRRRPCRPERTSLFACTAPPLCIAPADFSPLGIATVVSTTSSVLRLSCETSPIVPYRHLHHHASAQTPGVSAG</sequence>
<proteinExistence type="predicted"/>
<keyword evidence="2" id="KW-0732">Signal</keyword>
<feature type="signal peptide" evidence="2">
    <location>
        <begin position="1"/>
        <end position="27"/>
    </location>
</feature>